<comment type="similarity">
    <text evidence="2 6">Belongs to the GDT1 family.</text>
</comment>
<comment type="caution">
    <text evidence="7">The sequence shown here is derived from an EMBL/GenBank/DDBJ whole genome shotgun (WGS) entry which is preliminary data.</text>
</comment>
<gene>
    <name evidence="7" type="ORF">L3556_14065</name>
</gene>
<feature type="transmembrane region" description="Helical" evidence="6">
    <location>
        <begin position="36"/>
        <end position="59"/>
    </location>
</feature>
<feature type="transmembrane region" description="Helical" evidence="6">
    <location>
        <begin position="189"/>
        <end position="207"/>
    </location>
</feature>
<reference evidence="7" key="1">
    <citation type="journal article" date="2022" name="Genome Biol. Evol.">
        <title>A New Gene Family Diagnostic for Intracellular Biomineralization of Amorphous Ca Carbonates by Cyanobacteria.</title>
        <authorList>
            <person name="Benzerara K."/>
            <person name="Duprat E."/>
            <person name="Bitard-Feildel T."/>
            <person name="Caumes G."/>
            <person name="Cassier-Chauvat C."/>
            <person name="Chauvat F."/>
            <person name="Dezi M."/>
            <person name="Diop S.I."/>
            <person name="Gaschignard G."/>
            <person name="Gorgen S."/>
            <person name="Gugger M."/>
            <person name="Lopez-Garcia P."/>
            <person name="Millet M."/>
            <person name="Skouri-Panet F."/>
            <person name="Moreira D."/>
            <person name="Callebaut I."/>
        </authorList>
    </citation>
    <scope>NUCLEOTIDE SEQUENCE</scope>
    <source>
        <strain evidence="7">G9</strain>
    </source>
</reference>
<evidence type="ECO:0000313" key="7">
    <source>
        <dbReference type="EMBL" id="MDG2992046.1"/>
    </source>
</evidence>
<dbReference type="PANTHER" id="PTHR12608:SF1">
    <property type="entry name" value="TRANSMEMBRANE PROTEIN 165"/>
    <property type="match status" value="1"/>
</dbReference>
<dbReference type="EMBL" id="JAKKUT010000007">
    <property type="protein sequence ID" value="MDG2992046.1"/>
    <property type="molecule type" value="Genomic_DNA"/>
</dbReference>
<organism evidence="7 8">
    <name type="scientific">Candidatus Synechococcus calcipolaris G9</name>
    <dbReference type="NCBI Taxonomy" id="1497997"/>
    <lineage>
        <taxon>Bacteria</taxon>
        <taxon>Bacillati</taxon>
        <taxon>Cyanobacteriota</taxon>
        <taxon>Cyanophyceae</taxon>
        <taxon>Synechococcales</taxon>
        <taxon>Synechococcaceae</taxon>
        <taxon>Synechococcus</taxon>
    </lineage>
</organism>
<keyword evidence="3 6" id="KW-0812">Transmembrane</keyword>
<keyword evidence="4 6" id="KW-1133">Transmembrane helix</keyword>
<dbReference type="InterPro" id="IPR001727">
    <property type="entry name" value="GDT1-like"/>
</dbReference>
<proteinExistence type="inferred from homology"/>
<feature type="transmembrane region" description="Helical" evidence="6">
    <location>
        <begin position="65"/>
        <end position="84"/>
    </location>
</feature>
<evidence type="ECO:0000256" key="2">
    <source>
        <dbReference type="ARBA" id="ARBA00009190"/>
    </source>
</evidence>
<keyword evidence="8" id="KW-1185">Reference proteome</keyword>
<comment type="subcellular location">
    <subcellularLocation>
        <location evidence="1 6">Membrane</location>
        <topology evidence="1 6">Multi-pass membrane protein</topology>
    </subcellularLocation>
</comment>
<accession>A0ABT6F2G4</accession>
<evidence type="ECO:0000313" key="8">
    <source>
        <dbReference type="Proteomes" id="UP001154265"/>
    </source>
</evidence>
<dbReference type="Proteomes" id="UP001154265">
    <property type="component" value="Unassembled WGS sequence"/>
</dbReference>
<feature type="transmembrane region" description="Helical" evidence="6">
    <location>
        <begin position="157"/>
        <end position="177"/>
    </location>
</feature>
<sequence length="208" mass="22679">MLTGFVAGLTLISISELGDKSFFIAMILASRHGKRWVFLGALLALTFMTVLAVLAGQVFGLLPPLYTHYGAIALFTFFGLRLLYRGWMMKNTLLSDDSEEIVEAEAAVEKAEVQGQQWRDHPIFGIIFEAFGLTFVAEWGDRTQFATITMAATYNPWGVAAGAILGHALCLLIAVWGGHLMARQLSERTLTLLGGGLFLFFGVLTAGI</sequence>
<evidence type="ECO:0000256" key="1">
    <source>
        <dbReference type="ARBA" id="ARBA00004141"/>
    </source>
</evidence>
<evidence type="ECO:0000256" key="6">
    <source>
        <dbReference type="RuleBase" id="RU365102"/>
    </source>
</evidence>
<feature type="transmembrane region" description="Helical" evidence="6">
    <location>
        <begin position="121"/>
        <end position="137"/>
    </location>
</feature>
<dbReference type="RefSeq" id="WP_277867969.1">
    <property type="nucleotide sequence ID" value="NZ_JAKKUT010000007.1"/>
</dbReference>
<keyword evidence="5 6" id="KW-0472">Membrane</keyword>
<name>A0ABT6F2G4_9SYNE</name>
<protein>
    <recommendedName>
        <fullName evidence="6">GDT1 family protein</fullName>
    </recommendedName>
</protein>
<dbReference type="PANTHER" id="PTHR12608">
    <property type="entry name" value="TRANSMEMBRANE PROTEIN HTP-1 RELATED"/>
    <property type="match status" value="1"/>
</dbReference>
<reference evidence="7" key="2">
    <citation type="submission" date="2022-01" db="EMBL/GenBank/DDBJ databases">
        <authorList>
            <person name="Zivanovic Y."/>
            <person name="Moreira D."/>
            <person name="Lopez-Garcia P."/>
        </authorList>
    </citation>
    <scope>NUCLEOTIDE SEQUENCE</scope>
    <source>
        <strain evidence="7">G9</strain>
    </source>
</reference>
<evidence type="ECO:0000256" key="5">
    <source>
        <dbReference type="ARBA" id="ARBA00023136"/>
    </source>
</evidence>
<evidence type="ECO:0000256" key="3">
    <source>
        <dbReference type="ARBA" id="ARBA00022692"/>
    </source>
</evidence>
<evidence type="ECO:0000256" key="4">
    <source>
        <dbReference type="ARBA" id="ARBA00022989"/>
    </source>
</evidence>
<dbReference type="Pfam" id="PF01169">
    <property type="entry name" value="GDT1"/>
    <property type="match status" value="2"/>
</dbReference>